<gene>
    <name evidence="4" type="ORF">BJ992_005112</name>
</gene>
<dbReference type="Proteomes" id="UP000555564">
    <property type="component" value="Unassembled WGS sequence"/>
</dbReference>
<feature type="domain" description="AMP-binding enzyme C-terminal" evidence="3">
    <location>
        <begin position="395"/>
        <end position="462"/>
    </location>
</feature>
<reference evidence="4 5" key="1">
    <citation type="submission" date="2020-08" db="EMBL/GenBank/DDBJ databases">
        <title>Sequencing the genomes of 1000 actinobacteria strains.</title>
        <authorList>
            <person name="Klenk H.-P."/>
        </authorList>
    </citation>
    <scope>NUCLEOTIDE SEQUENCE [LARGE SCALE GENOMIC DNA]</scope>
    <source>
        <strain evidence="4 5">DSM 44936</strain>
    </source>
</reference>
<feature type="region of interest" description="Disordered" evidence="1">
    <location>
        <begin position="103"/>
        <end position="134"/>
    </location>
</feature>
<dbReference type="Gene3D" id="3.30.300.30">
    <property type="match status" value="1"/>
</dbReference>
<evidence type="ECO:0000313" key="5">
    <source>
        <dbReference type="Proteomes" id="UP000555564"/>
    </source>
</evidence>
<accession>A0A7X0IIA7</accession>
<proteinExistence type="predicted"/>
<dbReference type="Gene3D" id="3.40.50.12780">
    <property type="entry name" value="N-terminal domain of ligase-like"/>
    <property type="match status" value="1"/>
</dbReference>
<dbReference type="GO" id="GO:0016405">
    <property type="term" value="F:CoA-ligase activity"/>
    <property type="evidence" value="ECO:0007669"/>
    <property type="project" value="TreeGrafter"/>
</dbReference>
<keyword evidence="4" id="KW-0436">Ligase</keyword>
<comment type="caution">
    <text evidence="4">The sequence shown here is derived from an EMBL/GenBank/DDBJ whole genome shotgun (WGS) entry which is preliminary data.</text>
</comment>
<evidence type="ECO:0000259" key="3">
    <source>
        <dbReference type="Pfam" id="PF13193"/>
    </source>
</evidence>
<dbReference type="Pfam" id="PF13193">
    <property type="entry name" value="AMP-binding_C"/>
    <property type="match status" value="1"/>
</dbReference>
<feature type="domain" description="AMP-dependent synthetase/ligase" evidence="2">
    <location>
        <begin position="10"/>
        <end position="343"/>
    </location>
</feature>
<dbReference type="CDD" id="cd04433">
    <property type="entry name" value="AFD_class_I"/>
    <property type="match status" value="1"/>
</dbReference>
<protein>
    <submittedName>
        <fullName evidence="4">Acyl-CoA synthetase (AMP-forming)/AMP-acid ligase II</fullName>
    </submittedName>
</protein>
<dbReference type="AlphaFoldDB" id="A0A7X0IIA7"/>
<dbReference type="SUPFAM" id="SSF56801">
    <property type="entry name" value="Acetyl-CoA synthetase-like"/>
    <property type="match status" value="1"/>
</dbReference>
<evidence type="ECO:0000256" key="1">
    <source>
        <dbReference type="SAM" id="MobiDB-lite"/>
    </source>
</evidence>
<dbReference type="InterPro" id="IPR020845">
    <property type="entry name" value="AMP-binding_CS"/>
</dbReference>
<dbReference type="InterPro" id="IPR000873">
    <property type="entry name" value="AMP-dep_synth/lig_dom"/>
</dbReference>
<dbReference type="Pfam" id="PF00501">
    <property type="entry name" value="AMP-binding"/>
    <property type="match status" value="1"/>
</dbReference>
<sequence length="476" mass="50098">MTTLPEMAHARDKDLVALTVDGTRSLTAGQWLHAAEATAARLPATRTALLHDDADWLTHAVASLAVHMAGGTVVGLSPHLPRAELRARMERCEVAGLLHGDDVKPPATTAWTASPETLGTLDVPGAGHPPSPSDDHVTDIIYTSGTTGTPKPVAVPLANLTFGHEGRGRLFTGVDGVLAAVPIGTNAGHSAIMTAITAPTTVHVLSRQDPKSVAQAIEKLKVSMAIVAPSTATRMVALDLHHRHDLTSLKILMLGSAPVPTPTVKALAEALPTTTIVLGYGSTESAPAFVSRPLPPGTPLDGHLGPPSPGTDLTITDPDGHPVPPGELGEIRLRSAAPSRQYYKDPESTAKVWQDGWTRMGDLGHVDDQGHLHFFDRAADALTASDGTPVSSLRVEQAFLWHPAVAETAAFQTPDGITTAIVLRAAADVKDLKKTAADHLSPHEHPSKIILVDSLPRGPIGKTLKRELRHQATPKK</sequence>
<dbReference type="EMBL" id="JACHIU010000001">
    <property type="protein sequence ID" value="MBB6475681.1"/>
    <property type="molecule type" value="Genomic_DNA"/>
</dbReference>
<dbReference type="InterPro" id="IPR045851">
    <property type="entry name" value="AMP-bd_C_sf"/>
</dbReference>
<dbReference type="RefSeq" id="WP_184985188.1">
    <property type="nucleotide sequence ID" value="NZ_BAAALO010000019.1"/>
</dbReference>
<dbReference type="PROSITE" id="PS00455">
    <property type="entry name" value="AMP_BINDING"/>
    <property type="match status" value="1"/>
</dbReference>
<evidence type="ECO:0000313" key="4">
    <source>
        <dbReference type="EMBL" id="MBB6475681.1"/>
    </source>
</evidence>
<evidence type="ECO:0000259" key="2">
    <source>
        <dbReference type="Pfam" id="PF00501"/>
    </source>
</evidence>
<keyword evidence="5" id="KW-1185">Reference proteome</keyword>
<name>A0A7X0IIA7_9ACTN</name>
<dbReference type="PANTHER" id="PTHR24096">
    <property type="entry name" value="LONG-CHAIN-FATTY-ACID--COA LIGASE"/>
    <property type="match status" value="1"/>
</dbReference>
<dbReference type="InterPro" id="IPR025110">
    <property type="entry name" value="AMP-bd_C"/>
</dbReference>
<organism evidence="4 5">
    <name type="scientific">Sphaerisporangium rubeum</name>
    <dbReference type="NCBI Taxonomy" id="321317"/>
    <lineage>
        <taxon>Bacteria</taxon>
        <taxon>Bacillati</taxon>
        <taxon>Actinomycetota</taxon>
        <taxon>Actinomycetes</taxon>
        <taxon>Streptosporangiales</taxon>
        <taxon>Streptosporangiaceae</taxon>
        <taxon>Sphaerisporangium</taxon>
    </lineage>
</organism>
<dbReference type="InterPro" id="IPR042099">
    <property type="entry name" value="ANL_N_sf"/>
</dbReference>